<evidence type="ECO:0000256" key="1">
    <source>
        <dbReference type="SAM" id="MobiDB-lite"/>
    </source>
</evidence>
<reference evidence="2 3" key="1">
    <citation type="submission" date="2021-02" db="EMBL/GenBank/DDBJ databases">
        <title>Plant Genome Project.</title>
        <authorList>
            <person name="Zhang R.-G."/>
        </authorList>
    </citation>
    <scope>NUCLEOTIDE SEQUENCE [LARGE SCALE GENOMIC DNA]</scope>
    <source>
        <tissue evidence="2">Leaves</tissue>
    </source>
</reference>
<feature type="compositionally biased region" description="Low complexity" evidence="1">
    <location>
        <begin position="16"/>
        <end position="32"/>
    </location>
</feature>
<feature type="region of interest" description="Disordered" evidence="1">
    <location>
        <begin position="79"/>
        <end position="108"/>
    </location>
</feature>
<feature type="compositionally biased region" description="Low complexity" evidence="1">
    <location>
        <begin position="308"/>
        <end position="321"/>
    </location>
</feature>
<dbReference type="Proteomes" id="UP000827721">
    <property type="component" value="Unassembled WGS sequence"/>
</dbReference>
<name>A0ABQ8HTQ4_9ROSI</name>
<feature type="compositionally biased region" description="Low complexity" evidence="1">
    <location>
        <begin position="230"/>
        <end position="249"/>
    </location>
</feature>
<accession>A0ABQ8HTQ4</accession>
<feature type="region of interest" description="Disordered" evidence="1">
    <location>
        <begin position="222"/>
        <end position="287"/>
    </location>
</feature>
<evidence type="ECO:0000313" key="3">
    <source>
        <dbReference type="Proteomes" id="UP000827721"/>
    </source>
</evidence>
<proteinExistence type="predicted"/>
<comment type="caution">
    <text evidence="2">The sequence shown here is derived from an EMBL/GenBank/DDBJ whole genome shotgun (WGS) entry which is preliminary data.</text>
</comment>
<protein>
    <submittedName>
        <fullName evidence="2">Uncharacterized protein</fullName>
    </submittedName>
</protein>
<feature type="region of interest" description="Disordered" evidence="1">
    <location>
        <begin position="1"/>
        <end position="38"/>
    </location>
</feature>
<feature type="region of interest" description="Disordered" evidence="1">
    <location>
        <begin position="301"/>
        <end position="340"/>
    </location>
</feature>
<dbReference type="InterPro" id="IPR039292">
    <property type="entry name" value="SICKLE"/>
</dbReference>
<dbReference type="EMBL" id="JAFEMO010000007">
    <property type="protein sequence ID" value="KAH7567654.1"/>
    <property type="molecule type" value="Genomic_DNA"/>
</dbReference>
<feature type="compositionally biased region" description="Basic and acidic residues" evidence="1">
    <location>
        <begin position="277"/>
        <end position="287"/>
    </location>
</feature>
<gene>
    <name evidence="2" type="ORF">JRO89_XS07G0114100</name>
</gene>
<dbReference type="PANTHER" id="PTHR36054">
    <property type="entry name" value="PROTEIN SICKLE"/>
    <property type="match status" value="1"/>
</dbReference>
<organism evidence="2 3">
    <name type="scientific">Xanthoceras sorbifolium</name>
    <dbReference type="NCBI Taxonomy" id="99658"/>
    <lineage>
        <taxon>Eukaryota</taxon>
        <taxon>Viridiplantae</taxon>
        <taxon>Streptophyta</taxon>
        <taxon>Embryophyta</taxon>
        <taxon>Tracheophyta</taxon>
        <taxon>Spermatophyta</taxon>
        <taxon>Magnoliopsida</taxon>
        <taxon>eudicotyledons</taxon>
        <taxon>Gunneridae</taxon>
        <taxon>Pentapetalae</taxon>
        <taxon>rosids</taxon>
        <taxon>malvids</taxon>
        <taxon>Sapindales</taxon>
        <taxon>Sapindaceae</taxon>
        <taxon>Xanthoceroideae</taxon>
        <taxon>Xanthoceras</taxon>
    </lineage>
</organism>
<feature type="region of interest" description="Disordered" evidence="1">
    <location>
        <begin position="182"/>
        <end position="202"/>
    </location>
</feature>
<evidence type="ECO:0000313" key="2">
    <source>
        <dbReference type="EMBL" id="KAH7567654.1"/>
    </source>
</evidence>
<sequence length="359" mass="38473">MRMEAAQVEVGSNAENLLGPSSLSNPLLGNSGTHPVEKSYATPRFDFYTDPMSAFSANKNKGQQDNQITQDYFPHLKDSTSVMARPPSSLPGPRNPEITPPSHQLQNSSSFGQRMYQAQGPYNSTAAYGSPRGMVSPLPPHQGTPEASFGSTAMTNYYTSASHSYRSPRGMVSPFPMMHQGPPEAWNGSGGTASYNSPSNASGGGQLYSPGFGFVRSPNFNHGQGRPYWRGNSPSPGSGRGGSHVPSSGRGRGHQYGANMSQGSGHGGGRGRGFHSRGSEPECFYHKSMDENPWEQLQPIVWKRRSSKSPSSSNSWLPKSISTKKPRVSEASNRSSSQPSLAEYLAASFNEAINDASSS</sequence>
<feature type="compositionally biased region" description="Polar residues" evidence="1">
    <location>
        <begin position="192"/>
        <end position="201"/>
    </location>
</feature>
<dbReference type="PANTHER" id="PTHR36054:SF2">
    <property type="entry name" value="PROTEIN SICKLE"/>
    <property type="match status" value="1"/>
</dbReference>
<keyword evidence="3" id="KW-1185">Reference proteome</keyword>
<feature type="compositionally biased region" description="Polar residues" evidence="1">
    <location>
        <begin position="330"/>
        <end position="340"/>
    </location>
</feature>